<feature type="domain" description="DRBM" evidence="10">
    <location>
        <begin position="168"/>
        <end position="237"/>
    </location>
</feature>
<feature type="active site" evidence="9">
    <location>
        <position position="58"/>
    </location>
</feature>
<keyword evidence="4 9" id="KW-0507">mRNA processing</keyword>
<dbReference type="Pfam" id="PF00035">
    <property type="entry name" value="dsrm"/>
    <property type="match status" value="1"/>
</dbReference>
<proteinExistence type="inferred from homology"/>
<dbReference type="AlphaFoldDB" id="A0A7V9AAI7"/>
<feature type="binding site" evidence="9">
    <location>
        <position position="54"/>
    </location>
    <ligand>
        <name>Mg(2+)</name>
        <dbReference type="ChEBI" id="CHEBI:18420"/>
    </ligand>
</feature>
<dbReference type="GO" id="GO:0006397">
    <property type="term" value="P:mRNA processing"/>
    <property type="evidence" value="ECO:0007669"/>
    <property type="project" value="UniProtKB-UniRule"/>
</dbReference>
<dbReference type="EMBL" id="JACEFB010000001">
    <property type="protein sequence ID" value="MBA2225068.1"/>
    <property type="molecule type" value="Genomic_DNA"/>
</dbReference>
<dbReference type="CDD" id="cd00593">
    <property type="entry name" value="RIBOc"/>
    <property type="match status" value="1"/>
</dbReference>
<keyword evidence="9" id="KW-0479">Metal-binding</keyword>
<dbReference type="SMART" id="SM00535">
    <property type="entry name" value="RIBOc"/>
    <property type="match status" value="1"/>
</dbReference>
<dbReference type="PANTHER" id="PTHR11207">
    <property type="entry name" value="RIBONUCLEASE III"/>
    <property type="match status" value="1"/>
</dbReference>
<dbReference type="CDD" id="cd10845">
    <property type="entry name" value="DSRM_RNAse_III_family"/>
    <property type="match status" value="1"/>
</dbReference>
<evidence type="ECO:0000256" key="8">
    <source>
        <dbReference type="ARBA" id="ARBA00022884"/>
    </source>
</evidence>
<keyword evidence="9" id="KW-0963">Cytoplasm</keyword>
<dbReference type="GO" id="GO:0046872">
    <property type="term" value="F:metal ion binding"/>
    <property type="evidence" value="ECO:0007669"/>
    <property type="project" value="UniProtKB-KW"/>
</dbReference>
<comment type="catalytic activity">
    <reaction evidence="1 9">
        <text>Endonucleolytic cleavage to 5'-phosphomonoester.</text>
        <dbReference type="EC" id="3.1.26.3"/>
    </reaction>
</comment>
<evidence type="ECO:0000256" key="4">
    <source>
        <dbReference type="ARBA" id="ARBA00022664"/>
    </source>
</evidence>
<evidence type="ECO:0000256" key="1">
    <source>
        <dbReference type="ARBA" id="ARBA00000109"/>
    </source>
</evidence>
<keyword evidence="8 9" id="KW-0694">RNA-binding</keyword>
<dbReference type="InterPro" id="IPR011907">
    <property type="entry name" value="RNase_III"/>
</dbReference>
<dbReference type="GO" id="GO:0006364">
    <property type="term" value="P:rRNA processing"/>
    <property type="evidence" value="ECO:0007669"/>
    <property type="project" value="UniProtKB-UniRule"/>
</dbReference>
<dbReference type="EC" id="3.1.26.3" evidence="9"/>
<keyword evidence="13" id="KW-1185">Reference proteome</keyword>
<dbReference type="InterPro" id="IPR000999">
    <property type="entry name" value="RNase_III_dom"/>
</dbReference>
<evidence type="ECO:0000256" key="9">
    <source>
        <dbReference type="HAMAP-Rule" id="MF_00104"/>
    </source>
</evidence>
<dbReference type="Gene3D" id="1.10.1520.10">
    <property type="entry name" value="Ribonuclease III domain"/>
    <property type="match status" value="1"/>
</dbReference>
<sequence length="245" mass="27674">MAARDLPIGPNEDALLESCQQQMGYRFRQTELLRAALTHTSCANTRAMSNERLEFLGDSIIGLVVCEQLYHRFPEYQEGDLTKIKSVVVSRQSCAAVTRRLRLDRYLFLGKGLSQQREIPENVLADVFEALVAAVYLDGGWEVARQWVLQCLEPIMEQAVQEKVWHANAKSELQTLAQREHGITPKYQVLDEQGPDHCKCFKVSAQIGSQMFAPAWGRTKKEAEIRAACNALAQLRGEKPPYAHD</sequence>
<dbReference type="PROSITE" id="PS00517">
    <property type="entry name" value="RNASE_3_1"/>
    <property type="match status" value="1"/>
</dbReference>
<dbReference type="SUPFAM" id="SSF54768">
    <property type="entry name" value="dsRNA-binding domain-like"/>
    <property type="match status" value="1"/>
</dbReference>
<dbReference type="InterPro" id="IPR014720">
    <property type="entry name" value="dsRBD_dom"/>
</dbReference>
<dbReference type="GO" id="GO:0005737">
    <property type="term" value="C:cytoplasm"/>
    <property type="evidence" value="ECO:0007669"/>
    <property type="project" value="UniProtKB-SubCell"/>
</dbReference>
<dbReference type="Pfam" id="PF14622">
    <property type="entry name" value="Ribonucleas_3_3"/>
    <property type="match status" value="1"/>
</dbReference>
<dbReference type="GO" id="GO:0010468">
    <property type="term" value="P:regulation of gene expression"/>
    <property type="evidence" value="ECO:0007669"/>
    <property type="project" value="TreeGrafter"/>
</dbReference>
<accession>A0A7V9AAI7</accession>
<dbReference type="PANTHER" id="PTHR11207:SF0">
    <property type="entry name" value="RIBONUCLEASE 3"/>
    <property type="match status" value="1"/>
</dbReference>
<evidence type="ECO:0000256" key="7">
    <source>
        <dbReference type="ARBA" id="ARBA00022801"/>
    </source>
</evidence>
<comment type="caution">
    <text evidence="12">The sequence shown here is derived from an EMBL/GenBank/DDBJ whole genome shotgun (WGS) entry which is preliminary data.</text>
</comment>
<feature type="binding site" evidence="9">
    <location>
        <position position="129"/>
    </location>
    <ligand>
        <name>Mg(2+)</name>
        <dbReference type="ChEBI" id="CHEBI:18420"/>
    </ligand>
</feature>
<evidence type="ECO:0000256" key="6">
    <source>
        <dbReference type="ARBA" id="ARBA00022759"/>
    </source>
</evidence>
<dbReference type="Gene3D" id="3.30.160.20">
    <property type="match status" value="1"/>
</dbReference>
<dbReference type="PROSITE" id="PS50137">
    <property type="entry name" value="DS_RBD"/>
    <property type="match status" value="1"/>
</dbReference>
<evidence type="ECO:0000313" key="12">
    <source>
        <dbReference type="EMBL" id="MBA2225068.1"/>
    </source>
</evidence>
<dbReference type="SMART" id="SM00358">
    <property type="entry name" value="DSRM"/>
    <property type="match status" value="1"/>
</dbReference>
<dbReference type="SUPFAM" id="SSF69065">
    <property type="entry name" value="RNase III domain-like"/>
    <property type="match status" value="1"/>
</dbReference>
<keyword evidence="9" id="KW-0699">rRNA-binding</keyword>
<keyword evidence="7 9" id="KW-0378">Hydrolase</keyword>
<dbReference type="Proteomes" id="UP000542342">
    <property type="component" value="Unassembled WGS sequence"/>
</dbReference>
<protein>
    <recommendedName>
        <fullName evidence="9">Ribonuclease 3</fullName>
        <ecNumber evidence="9">3.1.26.3</ecNumber>
    </recommendedName>
    <alternativeName>
        <fullName evidence="9">Ribonuclease III</fullName>
        <shortName evidence="9">RNase III</shortName>
    </alternativeName>
</protein>
<gene>
    <name evidence="9 12" type="primary">rnc</name>
    <name evidence="12" type="ORF">H0921_02715</name>
</gene>
<comment type="subunit">
    <text evidence="9">Homodimer.</text>
</comment>
<evidence type="ECO:0000259" key="10">
    <source>
        <dbReference type="PROSITE" id="PS50137"/>
    </source>
</evidence>
<feature type="active site" evidence="9">
    <location>
        <position position="129"/>
    </location>
</feature>
<keyword evidence="3 9" id="KW-0698">rRNA processing</keyword>
<keyword evidence="6 9" id="KW-0255">Endonuclease</keyword>
<dbReference type="FunFam" id="1.10.1520.10:FF:000001">
    <property type="entry name" value="Ribonuclease 3"/>
    <property type="match status" value="1"/>
</dbReference>
<organism evidence="12 13">
    <name type="scientific">Thermogemmata fonticola</name>
    <dbReference type="NCBI Taxonomy" id="2755323"/>
    <lineage>
        <taxon>Bacteria</taxon>
        <taxon>Pseudomonadati</taxon>
        <taxon>Planctomycetota</taxon>
        <taxon>Planctomycetia</taxon>
        <taxon>Gemmatales</taxon>
        <taxon>Gemmataceae</taxon>
        <taxon>Thermogemmata</taxon>
    </lineage>
</organism>
<comment type="subcellular location">
    <subcellularLocation>
        <location evidence="9">Cytoplasm</location>
    </subcellularLocation>
</comment>
<dbReference type="GO" id="GO:0004525">
    <property type="term" value="F:ribonuclease III activity"/>
    <property type="evidence" value="ECO:0007669"/>
    <property type="project" value="UniProtKB-UniRule"/>
</dbReference>
<dbReference type="GO" id="GO:0019843">
    <property type="term" value="F:rRNA binding"/>
    <property type="evidence" value="ECO:0007669"/>
    <property type="project" value="UniProtKB-KW"/>
</dbReference>
<dbReference type="InterPro" id="IPR036389">
    <property type="entry name" value="RNase_III_sf"/>
</dbReference>
<keyword evidence="9" id="KW-0819">tRNA processing</keyword>
<comment type="cofactor">
    <cofactor evidence="9">
        <name>Mg(2+)</name>
        <dbReference type="ChEBI" id="CHEBI:18420"/>
    </cofactor>
</comment>
<evidence type="ECO:0000313" key="13">
    <source>
        <dbReference type="Proteomes" id="UP000542342"/>
    </source>
</evidence>
<comment type="similarity">
    <text evidence="2">Belongs to the ribonuclease III family.</text>
</comment>
<evidence type="ECO:0000256" key="2">
    <source>
        <dbReference type="ARBA" id="ARBA00010183"/>
    </source>
</evidence>
<evidence type="ECO:0000259" key="11">
    <source>
        <dbReference type="PROSITE" id="PS50142"/>
    </source>
</evidence>
<evidence type="ECO:0000256" key="5">
    <source>
        <dbReference type="ARBA" id="ARBA00022722"/>
    </source>
</evidence>
<comment type="function">
    <text evidence="9">Digests double-stranded RNA. Involved in the processing of primary rRNA transcript to yield the immediate precursors to the large and small rRNAs (23S and 16S). Processes some mRNAs, and tRNAs when they are encoded in the rRNA operon. Processes pre-crRNA and tracrRNA of type II CRISPR loci if present in the organism.</text>
</comment>
<dbReference type="GO" id="GO:0008033">
    <property type="term" value="P:tRNA processing"/>
    <property type="evidence" value="ECO:0007669"/>
    <property type="project" value="UniProtKB-KW"/>
</dbReference>
<feature type="domain" description="RNase III" evidence="11">
    <location>
        <begin position="16"/>
        <end position="140"/>
    </location>
</feature>
<dbReference type="GO" id="GO:0003725">
    <property type="term" value="F:double-stranded RNA binding"/>
    <property type="evidence" value="ECO:0007669"/>
    <property type="project" value="TreeGrafter"/>
</dbReference>
<evidence type="ECO:0000256" key="3">
    <source>
        <dbReference type="ARBA" id="ARBA00022552"/>
    </source>
</evidence>
<feature type="binding site" evidence="9">
    <location>
        <position position="126"/>
    </location>
    <ligand>
        <name>Mg(2+)</name>
        <dbReference type="ChEBI" id="CHEBI:18420"/>
    </ligand>
</feature>
<name>A0A7V9AAI7_9BACT</name>
<reference evidence="12 13" key="1">
    <citation type="submission" date="2020-07" db="EMBL/GenBank/DDBJ databases">
        <title>Thermogemmata thermophila gen. nov., sp. nov., a novel moderate thermophilic planctomycete from a Kamchatka hot spring.</title>
        <authorList>
            <person name="Elcheninov A.G."/>
            <person name="Podosokorskaya O.A."/>
            <person name="Kovaleva O.L."/>
            <person name="Novikov A."/>
            <person name="Bonch-Osmolovskaya E.A."/>
            <person name="Toshchakov S.V."/>
            <person name="Kublanov I.V."/>
        </authorList>
    </citation>
    <scope>NUCLEOTIDE SEQUENCE [LARGE SCALE GENOMIC DNA]</scope>
    <source>
        <strain evidence="12 13">2918</strain>
    </source>
</reference>
<dbReference type="HAMAP" id="MF_00104">
    <property type="entry name" value="RNase_III"/>
    <property type="match status" value="1"/>
</dbReference>
<keyword evidence="9" id="KW-0460">Magnesium</keyword>
<keyword evidence="5 9" id="KW-0540">Nuclease</keyword>
<dbReference type="NCBIfam" id="TIGR02191">
    <property type="entry name" value="RNaseIII"/>
    <property type="match status" value="1"/>
</dbReference>
<dbReference type="PROSITE" id="PS50142">
    <property type="entry name" value="RNASE_3_2"/>
    <property type="match status" value="1"/>
</dbReference>